<feature type="chain" id="PRO_5013076079" evidence="1">
    <location>
        <begin position="26"/>
        <end position="305"/>
    </location>
</feature>
<dbReference type="AlphaFoldDB" id="A0A226D8E1"/>
<dbReference type="Proteomes" id="UP000198287">
    <property type="component" value="Unassembled WGS sequence"/>
</dbReference>
<keyword evidence="3" id="KW-1185">Reference proteome</keyword>
<dbReference type="InterPro" id="IPR015915">
    <property type="entry name" value="Kelch-typ_b-propeller"/>
</dbReference>
<accession>A0A226D8E1</accession>
<evidence type="ECO:0000313" key="2">
    <source>
        <dbReference type="EMBL" id="OXA41400.1"/>
    </source>
</evidence>
<dbReference type="EMBL" id="LNIX01000029">
    <property type="protein sequence ID" value="OXA41400.1"/>
    <property type="molecule type" value="Genomic_DNA"/>
</dbReference>
<feature type="signal peptide" evidence="1">
    <location>
        <begin position="1"/>
        <end position="25"/>
    </location>
</feature>
<evidence type="ECO:0000313" key="3">
    <source>
        <dbReference type="Proteomes" id="UP000198287"/>
    </source>
</evidence>
<organism evidence="2 3">
    <name type="scientific">Folsomia candida</name>
    <name type="common">Springtail</name>
    <dbReference type="NCBI Taxonomy" id="158441"/>
    <lineage>
        <taxon>Eukaryota</taxon>
        <taxon>Metazoa</taxon>
        <taxon>Ecdysozoa</taxon>
        <taxon>Arthropoda</taxon>
        <taxon>Hexapoda</taxon>
        <taxon>Collembola</taxon>
        <taxon>Entomobryomorpha</taxon>
        <taxon>Isotomoidea</taxon>
        <taxon>Isotomidae</taxon>
        <taxon>Proisotominae</taxon>
        <taxon>Folsomia</taxon>
    </lineage>
</organism>
<evidence type="ECO:0000256" key="1">
    <source>
        <dbReference type="SAM" id="SignalP"/>
    </source>
</evidence>
<name>A0A226D8E1_FOLCA</name>
<dbReference type="Gene3D" id="2.120.10.80">
    <property type="entry name" value="Kelch-type beta propeller"/>
    <property type="match status" value="1"/>
</dbReference>
<protein>
    <submittedName>
        <fullName evidence="2">Uncharacterized protein</fullName>
    </submittedName>
</protein>
<reference evidence="2 3" key="1">
    <citation type="submission" date="2015-12" db="EMBL/GenBank/DDBJ databases">
        <title>The genome of Folsomia candida.</title>
        <authorList>
            <person name="Faddeeva A."/>
            <person name="Derks M.F."/>
            <person name="Anvar Y."/>
            <person name="Smit S."/>
            <person name="Van Straalen N."/>
            <person name="Roelofs D."/>
        </authorList>
    </citation>
    <scope>NUCLEOTIDE SEQUENCE [LARGE SCALE GENOMIC DNA]</scope>
    <source>
        <strain evidence="2 3">VU population</strain>
        <tissue evidence="2">Whole body</tissue>
    </source>
</reference>
<comment type="caution">
    <text evidence="2">The sequence shown here is derived from an EMBL/GenBank/DDBJ whole genome shotgun (WGS) entry which is preliminary data.</text>
</comment>
<dbReference type="SUPFAM" id="SSF117281">
    <property type="entry name" value="Kelch motif"/>
    <property type="match status" value="1"/>
</dbReference>
<proteinExistence type="predicted"/>
<gene>
    <name evidence="2" type="ORF">Fcan01_23597</name>
</gene>
<sequence>MVSTLIILTLAILSFLGNIHRQVGAADCSQLHATKCLAKLPNPTSTPVVVYDGDDAIYVFGGARSYLPYPSVYSNEILKYAISTDTIKLVAHLPLGLFLGTVTADGLGNYFYFGDAYSLGDSNYVFKFDSNTNWITPVAQIPYIFQYNLHMEQDFRPSDPISSAFGFWDKSKEKAYLFGLGNAHANRPYDHVGYYVRPDHAQIEHFNIPNDDLEYSAVSNDERNGFIVGGLKRTDSLFWYQLQTGDGKYCPVSGLPGKVDQFLGGTGIALVPKLKRVYVFGGASRNLTTGLGSTYDGIWYIDVDM</sequence>
<keyword evidence="1" id="KW-0732">Signal</keyword>